<dbReference type="InterPro" id="IPR053737">
    <property type="entry name" value="Type_II_TA_Toxin"/>
</dbReference>
<protein>
    <submittedName>
        <fullName evidence="2">Toxin-antitoxin system, toxin component, Fic family protein</fullName>
    </submittedName>
</protein>
<dbReference type="InterPro" id="IPR006440">
    <property type="entry name" value="Doc"/>
</dbReference>
<reference evidence="2 3" key="1">
    <citation type="journal article" date="2015" name="Genome Announc.">
        <title>Expanding the biotechnology potential of lactobacilli through comparative genomics of 213 strains and associated genera.</title>
        <authorList>
            <person name="Sun Z."/>
            <person name="Harris H.M."/>
            <person name="McCann A."/>
            <person name="Guo C."/>
            <person name="Argimon S."/>
            <person name="Zhang W."/>
            <person name="Yang X."/>
            <person name="Jeffery I.B."/>
            <person name="Cooney J.C."/>
            <person name="Kagawa T.F."/>
            <person name="Liu W."/>
            <person name="Song Y."/>
            <person name="Salvetti E."/>
            <person name="Wrobel A."/>
            <person name="Rasinkangas P."/>
            <person name="Parkhill J."/>
            <person name="Rea M.C."/>
            <person name="O'Sullivan O."/>
            <person name="Ritari J."/>
            <person name="Douillard F.P."/>
            <person name="Paul Ross R."/>
            <person name="Yang R."/>
            <person name="Briner A.E."/>
            <person name="Felis G.E."/>
            <person name="de Vos W.M."/>
            <person name="Barrangou R."/>
            <person name="Klaenhammer T.R."/>
            <person name="Caufield P.W."/>
            <person name="Cui Y."/>
            <person name="Zhang H."/>
            <person name="O'Toole P.W."/>
        </authorList>
    </citation>
    <scope>NUCLEOTIDE SEQUENCE [LARGE SCALE GENOMIC DNA]</scope>
    <source>
        <strain evidence="2 3">DSM 22689</strain>
    </source>
</reference>
<dbReference type="Gene3D" id="1.20.120.1870">
    <property type="entry name" value="Fic/DOC protein, Fido domain"/>
    <property type="match status" value="1"/>
</dbReference>
<dbReference type="AlphaFoldDB" id="A0A0R2CJU6"/>
<dbReference type="InterPro" id="IPR003812">
    <property type="entry name" value="Fido"/>
</dbReference>
<dbReference type="PROSITE" id="PS51459">
    <property type="entry name" value="FIDO"/>
    <property type="match status" value="1"/>
</dbReference>
<feature type="domain" description="Fido" evidence="1">
    <location>
        <begin position="4"/>
        <end position="128"/>
    </location>
</feature>
<dbReference type="SUPFAM" id="SSF140931">
    <property type="entry name" value="Fic-like"/>
    <property type="match status" value="1"/>
</dbReference>
<dbReference type="PANTHER" id="PTHR39426:SF1">
    <property type="entry name" value="HOMOLOGY TO DEATH-ON-CURING PROTEIN OF PHAGE P1"/>
    <property type="match status" value="1"/>
</dbReference>
<dbReference type="NCBIfam" id="TIGR01550">
    <property type="entry name" value="DOC_P1"/>
    <property type="match status" value="1"/>
</dbReference>
<sequence length="131" mass="15115">MRYLTRQELIELNKQAVEIVDGKYFGVQSESALDIIIEQPQQVIFGKELYPTIWLKAGFILQKITKKHVFTDGNKRTAILASLYFLNLNGKTIDEKIINRDGEELMLAVTNSPDEEKIMIKIAKWLEKICN</sequence>
<dbReference type="InterPro" id="IPR036597">
    <property type="entry name" value="Fido-like_dom_sf"/>
</dbReference>
<evidence type="ECO:0000259" key="1">
    <source>
        <dbReference type="PROSITE" id="PS51459"/>
    </source>
</evidence>
<dbReference type="Pfam" id="PF02661">
    <property type="entry name" value="Fic"/>
    <property type="match status" value="1"/>
</dbReference>
<dbReference type="EMBL" id="AYZI01000003">
    <property type="protein sequence ID" value="KRM91886.1"/>
    <property type="molecule type" value="Genomic_DNA"/>
</dbReference>
<dbReference type="RefSeq" id="WP_056961555.1">
    <property type="nucleotide sequence ID" value="NZ_AYZI01000003.1"/>
</dbReference>
<proteinExistence type="predicted"/>
<dbReference type="Proteomes" id="UP000051586">
    <property type="component" value="Unassembled WGS sequence"/>
</dbReference>
<gene>
    <name evidence="2" type="ORF">FC87_GL000711</name>
</gene>
<evidence type="ECO:0000313" key="2">
    <source>
        <dbReference type="EMBL" id="KRM91886.1"/>
    </source>
</evidence>
<dbReference type="PANTHER" id="PTHR39426">
    <property type="entry name" value="HOMOLOGY TO DEATH-ON-CURING PROTEIN OF PHAGE P1"/>
    <property type="match status" value="1"/>
</dbReference>
<dbReference type="GO" id="GO:0016301">
    <property type="term" value="F:kinase activity"/>
    <property type="evidence" value="ECO:0007669"/>
    <property type="project" value="InterPro"/>
</dbReference>
<dbReference type="PATRIC" id="fig|1423745.4.peg.752"/>
<comment type="caution">
    <text evidence="2">The sequence shown here is derived from an EMBL/GenBank/DDBJ whole genome shotgun (WGS) entry which is preliminary data.</text>
</comment>
<name>A0A0R2CJU6_9LACO</name>
<accession>A0A0R2CJU6</accession>
<organism evidence="2 3">
    <name type="scientific">Fructilactobacillus florum DSM 22689 = JCM 16035</name>
    <dbReference type="NCBI Taxonomy" id="1423745"/>
    <lineage>
        <taxon>Bacteria</taxon>
        <taxon>Bacillati</taxon>
        <taxon>Bacillota</taxon>
        <taxon>Bacilli</taxon>
        <taxon>Lactobacillales</taxon>
        <taxon>Lactobacillaceae</taxon>
        <taxon>Fructilactobacillus</taxon>
    </lineage>
</organism>
<evidence type="ECO:0000313" key="3">
    <source>
        <dbReference type="Proteomes" id="UP000051586"/>
    </source>
</evidence>
<dbReference type="STRING" id="1423745.GCA_001311215_01797"/>